<proteinExistence type="predicted"/>
<sequence>MSSHMTPPPEHALSLKQKPGQQLLQSGPTLSNSGKREPPLPARESGQVAPCDADIKAMLSRGRRLAPPPPPRVSPAEMDAFRSLLCRPPQLVTSLADGQPITDVAEYPQQACAVTDTTDVAVVENTGCSLQPFLQCQHVCAVFVRLDRRGRLAQGRTVSRTLTSAQASARVQDWSTTTRNDACPHVQQPRPVQLWPLAAWAHAHFATDGAASRAGELRDFRGSVIEVPGSRRPLYAKATPTVTFPGPTLPQSRQRKLHTERRQDILMGQYPLGFALADDRPITNAVKYRVVYGVVWTNRTMVSSNTDTNRTGVLAVVDM</sequence>
<feature type="compositionally biased region" description="Polar residues" evidence="1">
    <location>
        <begin position="19"/>
        <end position="33"/>
    </location>
</feature>
<gene>
    <name evidence="2" type="ORF">PR048_030380</name>
</gene>
<evidence type="ECO:0000313" key="2">
    <source>
        <dbReference type="EMBL" id="KAJ8868839.1"/>
    </source>
</evidence>
<reference evidence="2 3" key="1">
    <citation type="submission" date="2023-02" db="EMBL/GenBank/DDBJ databases">
        <title>LHISI_Scaffold_Assembly.</title>
        <authorList>
            <person name="Stuart O.P."/>
            <person name="Cleave R."/>
            <person name="Magrath M.J.L."/>
            <person name="Mikheyev A.S."/>
        </authorList>
    </citation>
    <scope>NUCLEOTIDE SEQUENCE [LARGE SCALE GENOMIC DNA]</scope>
    <source>
        <strain evidence="2">Daus_M_001</strain>
        <tissue evidence="2">Leg muscle</tissue>
    </source>
</reference>
<dbReference type="Proteomes" id="UP001159363">
    <property type="component" value="Chromosome 13"/>
</dbReference>
<evidence type="ECO:0000313" key="3">
    <source>
        <dbReference type="Proteomes" id="UP001159363"/>
    </source>
</evidence>
<organism evidence="2 3">
    <name type="scientific">Dryococelus australis</name>
    <dbReference type="NCBI Taxonomy" id="614101"/>
    <lineage>
        <taxon>Eukaryota</taxon>
        <taxon>Metazoa</taxon>
        <taxon>Ecdysozoa</taxon>
        <taxon>Arthropoda</taxon>
        <taxon>Hexapoda</taxon>
        <taxon>Insecta</taxon>
        <taxon>Pterygota</taxon>
        <taxon>Neoptera</taxon>
        <taxon>Polyneoptera</taxon>
        <taxon>Phasmatodea</taxon>
        <taxon>Verophasmatodea</taxon>
        <taxon>Anareolatae</taxon>
        <taxon>Phasmatidae</taxon>
        <taxon>Eurycanthinae</taxon>
        <taxon>Dryococelus</taxon>
    </lineage>
</organism>
<accession>A0ABQ9G8T9</accession>
<feature type="compositionally biased region" description="Pro residues" evidence="1">
    <location>
        <begin position="1"/>
        <end position="10"/>
    </location>
</feature>
<keyword evidence="3" id="KW-1185">Reference proteome</keyword>
<comment type="caution">
    <text evidence="2">The sequence shown here is derived from an EMBL/GenBank/DDBJ whole genome shotgun (WGS) entry which is preliminary data.</text>
</comment>
<feature type="region of interest" description="Disordered" evidence="1">
    <location>
        <begin position="1"/>
        <end position="50"/>
    </location>
</feature>
<name>A0ABQ9G8T9_9NEOP</name>
<protein>
    <submittedName>
        <fullName evidence="2">Uncharacterized protein</fullName>
    </submittedName>
</protein>
<dbReference type="EMBL" id="JARBHB010000014">
    <property type="protein sequence ID" value="KAJ8868839.1"/>
    <property type="molecule type" value="Genomic_DNA"/>
</dbReference>
<evidence type="ECO:0000256" key="1">
    <source>
        <dbReference type="SAM" id="MobiDB-lite"/>
    </source>
</evidence>